<keyword evidence="1" id="KW-0560">Oxidoreductase</keyword>
<evidence type="ECO:0000259" key="3">
    <source>
        <dbReference type="Pfam" id="PF08240"/>
    </source>
</evidence>
<dbReference type="CDD" id="cd08236">
    <property type="entry name" value="sugar_DH"/>
    <property type="match status" value="1"/>
</dbReference>
<dbReference type="SUPFAM" id="SSF51735">
    <property type="entry name" value="NAD(P)-binding Rossmann-fold domains"/>
    <property type="match status" value="1"/>
</dbReference>
<dbReference type="Pfam" id="PF08240">
    <property type="entry name" value="ADH_N"/>
    <property type="match status" value="1"/>
</dbReference>
<evidence type="ECO:0000256" key="1">
    <source>
        <dbReference type="ARBA" id="ARBA00023002"/>
    </source>
</evidence>
<name>A0A1L8MKR9_9STRE</name>
<dbReference type="InterPro" id="IPR036291">
    <property type="entry name" value="NAD(P)-bd_dom_sf"/>
</dbReference>
<evidence type="ECO:0008006" key="6">
    <source>
        <dbReference type="Google" id="ProtNLM"/>
    </source>
</evidence>
<gene>
    <name evidence="4" type="ORF">A9Q68_09100</name>
</gene>
<dbReference type="Gene3D" id="3.90.180.10">
    <property type="entry name" value="Medium-chain alcohol dehydrogenases, catalytic domain"/>
    <property type="match status" value="1"/>
</dbReference>
<evidence type="ECO:0000259" key="2">
    <source>
        <dbReference type="Pfam" id="PF00107"/>
    </source>
</evidence>
<dbReference type="AlphaFoldDB" id="A0A1L8MKR9"/>
<sequence length="346" mass="39080">MKALALVENNKIEIQEREIPTLENPGDVLVKVAYTGICGSDYVRFFENQAKYYPIILTHEFSGVVVKSNSSHYIKGDKVAVIPLKPNFDDDQSQKGNYSLSENYSFIGSREDGGLQEFIVINEQNLVKIPENIDLRTAAFIEPLTVNLHGFRVAQLKELTIKKIALIGMGTIGLLALQILVHYGYDVTCFDISKEKLELSKKLGATRTVNTKIISDLENSYNQFDFVVETSGANQSYYIVNKLAAKKGHILYIGTPHKDLQIDFQTFELINRKELTARGSWMNYSAPWPGEEWQEAIELFKKGAISIDPLIASDISMSDFRTIFDDYRERKIDGKIFITVCGGEHD</sequence>
<dbReference type="InterPro" id="IPR011032">
    <property type="entry name" value="GroES-like_sf"/>
</dbReference>
<reference evidence="5" key="1">
    <citation type="submission" date="2016-06" db="EMBL/GenBank/DDBJ databases">
        <authorList>
            <person name="de Vries S.P.W."/>
            <person name="Hadjirin N.F."/>
            <person name="Lay E.M."/>
            <person name="Zadoks R.N."/>
            <person name="Peacock S.J."/>
            <person name="Parkhill J."/>
            <person name="Grant A.J."/>
            <person name="Mcdougall S."/>
            <person name="Holmes M.A."/>
        </authorList>
    </citation>
    <scope>NUCLEOTIDE SEQUENCE [LARGE SCALE GENOMIC DNA]</scope>
    <source>
        <strain evidence="5">NZ1587</strain>
    </source>
</reference>
<dbReference type="PANTHER" id="PTHR43401:SF2">
    <property type="entry name" value="L-THREONINE 3-DEHYDROGENASE"/>
    <property type="match status" value="1"/>
</dbReference>
<dbReference type="Gene3D" id="3.40.50.720">
    <property type="entry name" value="NAD(P)-binding Rossmann-like Domain"/>
    <property type="match status" value="1"/>
</dbReference>
<protein>
    <recommendedName>
        <fullName evidence="6">Galactitol-1-phosphate 5-dehydrogenase</fullName>
    </recommendedName>
</protein>
<evidence type="ECO:0000313" key="4">
    <source>
        <dbReference type="EMBL" id="OJF71343.1"/>
    </source>
</evidence>
<dbReference type="PANTHER" id="PTHR43401">
    <property type="entry name" value="L-THREONINE 3-DEHYDROGENASE"/>
    <property type="match status" value="1"/>
</dbReference>
<dbReference type="Proteomes" id="UP000182015">
    <property type="component" value="Unassembled WGS sequence"/>
</dbReference>
<dbReference type="InterPro" id="IPR013149">
    <property type="entry name" value="ADH-like_C"/>
</dbReference>
<accession>A0A1L8MKR9</accession>
<dbReference type="GO" id="GO:0016491">
    <property type="term" value="F:oxidoreductase activity"/>
    <property type="evidence" value="ECO:0007669"/>
    <property type="project" value="UniProtKB-KW"/>
</dbReference>
<comment type="caution">
    <text evidence="4">The sequence shown here is derived from an EMBL/GenBank/DDBJ whole genome shotgun (WGS) entry which is preliminary data.</text>
</comment>
<organism evidence="4 5">
    <name type="scientific">Streptococcus bovimastitidis</name>
    <dbReference type="NCBI Taxonomy" id="1856638"/>
    <lineage>
        <taxon>Bacteria</taxon>
        <taxon>Bacillati</taxon>
        <taxon>Bacillota</taxon>
        <taxon>Bacilli</taxon>
        <taxon>Lactobacillales</taxon>
        <taxon>Streptococcaceae</taxon>
        <taxon>Streptococcus</taxon>
    </lineage>
</organism>
<proteinExistence type="predicted"/>
<feature type="domain" description="Alcohol dehydrogenase-like C-terminal" evidence="2">
    <location>
        <begin position="172"/>
        <end position="301"/>
    </location>
</feature>
<dbReference type="RefSeq" id="WP_071794407.1">
    <property type="nucleotide sequence ID" value="NZ_LZDD01000003.1"/>
</dbReference>
<dbReference type="STRING" id="1856638.A9Q68_09100"/>
<dbReference type="EMBL" id="LZDD01000003">
    <property type="protein sequence ID" value="OJF71343.1"/>
    <property type="molecule type" value="Genomic_DNA"/>
</dbReference>
<feature type="domain" description="Alcohol dehydrogenase-like N-terminal" evidence="3">
    <location>
        <begin position="25"/>
        <end position="131"/>
    </location>
</feature>
<dbReference type="InterPro" id="IPR050129">
    <property type="entry name" value="Zn_alcohol_dh"/>
</dbReference>
<keyword evidence="5" id="KW-1185">Reference proteome</keyword>
<dbReference type="InterPro" id="IPR013154">
    <property type="entry name" value="ADH-like_N"/>
</dbReference>
<evidence type="ECO:0000313" key="5">
    <source>
        <dbReference type="Proteomes" id="UP000182015"/>
    </source>
</evidence>
<dbReference type="SUPFAM" id="SSF50129">
    <property type="entry name" value="GroES-like"/>
    <property type="match status" value="1"/>
</dbReference>
<dbReference type="Pfam" id="PF00107">
    <property type="entry name" value="ADH_zinc_N"/>
    <property type="match status" value="1"/>
</dbReference>